<keyword evidence="12 15" id="KW-0472">Membrane</keyword>
<evidence type="ECO:0000256" key="6">
    <source>
        <dbReference type="ARBA" id="ARBA00022692"/>
    </source>
</evidence>
<evidence type="ECO:0000256" key="8">
    <source>
        <dbReference type="ARBA" id="ARBA00022989"/>
    </source>
</evidence>
<reference evidence="16" key="2">
    <citation type="submission" date="2021-10" db="EMBL/GenBank/DDBJ databases">
        <title>Phylogenomics reveals ancestral predisposition of the termite-cultivated fungus Termitomyces towards a domesticated lifestyle.</title>
        <authorList>
            <person name="Auxier B."/>
            <person name="Grum-Grzhimaylo A."/>
            <person name="Cardenas M.E."/>
            <person name="Lodge J.D."/>
            <person name="Laessoe T."/>
            <person name="Pedersen O."/>
            <person name="Smith M.E."/>
            <person name="Kuyper T.W."/>
            <person name="Franco-Molano E.A."/>
            <person name="Baroni T.J."/>
            <person name="Aanen D.K."/>
        </authorList>
    </citation>
    <scope>NUCLEOTIDE SEQUENCE</scope>
    <source>
        <strain evidence="16">AP01</strain>
        <tissue evidence="16">Mycelium</tissue>
    </source>
</reference>
<dbReference type="PRINTS" id="PR00385">
    <property type="entry name" value="P450"/>
</dbReference>
<evidence type="ECO:0000313" key="17">
    <source>
        <dbReference type="Proteomes" id="UP000775547"/>
    </source>
</evidence>
<evidence type="ECO:0000256" key="5">
    <source>
        <dbReference type="ARBA" id="ARBA00022617"/>
    </source>
</evidence>
<dbReference type="Gene3D" id="1.10.630.10">
    <property type="entry name" value="Cytochrome P450"/>
    <property type="match status" value="1"/>
</dbReference>
<dbReference type="InterPro" id="IPR036396">
    <property type="entry name" value="Cyt_P450_sf"/>
</dbReference>
<dbReference type="InterPro" id="IPR002401">
    <property type="entry name" value="Cyt_P450_E_grp-I"/>
</dbReference>
<keyword evidence="10 13" id="KW-0408">Iron</keyword>
<dbReference type="OrthoDB" id="1470350at2759"/>
<evidence type="ECO:0000256" key="10">
    <source>
        <dbReference type="ARBA" id="ARBA00023004"/>
    </source>
</evidence>
<keyword evidence="5 13" id="KW-0349">Heme</keyword>
<dbReference type="InterPro" id="IPR050121">
    <property type="entry name" value="Cytochrome_P450_monoxygenase"/>
</dbReference>
<sequence>MPSTAALDAYLSVYFQKPFASVDLRWFLAVGAVFAFVQYLLAVPAELRHLPKVSPYATIWSYARRESVDSRVRRLIIPFAQRGEGVVCVYMLGKWGVHVIDPDLVKAVCQDVDRFPKKNYQDHLHFTFLSGPNVVFSNGEMWKRHSASVKAAFDREIPVHRFVALSYELFERMGSGGVHRFSDLVQRYTLDVVGTALLGHNFQAMQASEDSFVDHFNRVMSRIATPTRLIFPFLDDWFPRHAVIADVNALNARYDGLLQLKRQDLGLDLLSYLLEDSTLSNEELRSNLAILFSAGHDTTSGALSTAIYHLAKHPEHQQKAREEVLSVLGGRTEPTLKDLSKTTFLNACIKEALRINSPISLLPARWTLEPMTLGKYYIPAHTSVVPNVCAVHQSDDNWADAQKFDPYRFLDSTARPRAAINIPFGTGPRQCVARQFSLFEQRTLLCMLLANYEWTLPAGSIHEKRVHNEFGAFGLSIPHELDVEFVKRK</sequence>
<name>A0A9P7G678_9AGAR</name>
<evidence type="ECO:0000256" key="1">
    <source>
        <dbReference type="ARBA" id="ARBA00001971"/>
    </source>
</evidence>
<feature type="binding site" description="axial binding residue" evidence="13">
    <location>
        <position position="431"/>
    </location>
    <ligand>
        <name>heme</name>
        <dbReference type="ChEBI" id="CHEBI:30413"/>
    </ligand>
    <ligandPart>
        <name>Fe</name>
        <dbReference type="ChEBI" id="CHEBI:18248"/>
    </ligandPart>
</feature>
<evidence type="ECO:0000256" key="11">
    <source>
        <dbReference type="ARBA" id="ARBA00023033"/>
    </source>
</evidence>
<dbReference type="InterPro" id="IPR017972">
    <property type="entry name" value="Cyt_P450_CS"/>
</dbReference>
<evidence type="ECO:0008006" key="18">
    <source>
        <dbReference type="Google" id="ProtNLM"/>
    </source>
</evidence>
<protein>
    <recommendedName>
        <fullName evidence="18">Cytochrome P450</fullName>
    </recommendedName>
</protein>
<organism evidence="16 17">
    <name type="scientific">Asterophora parasitica</name>
    <dbReference type="NCBI Taxonomy" id="117018"/>
    <lineage>
        <taxon>Eukaryota</taxon>
        <taxon>Fungi</taxon>
        <taxon>Dikarya</taxon>
        <taxon>Basidiomycota</taxon>
        <taxon>Agaricomycotina</taxon>
        <taxon>Agaricomycetes</taxon>
        <taxon>Agaricomycetidae</taxon>
        <taxon>Agaricales</taxon>
        <taxon>Tricholomatineae</taxon>
        <taxon>Lyophyllaceae</taxon>
        <taxon>Asterophora</taxon>
    </lineage>
</organism>
<comment type="subcellular location">
    <subcellularLocation>
        <location evidence="2">Membrane</location>
    </subcellularLocation>
</comment>
<keyword evidence="9 14" id="KW-0560">Oxidoreductase</keyword>
<evidence type="ECO:0000313" key="16">
    <source>
        <dbReference type="EMBL" id="KAG5643881.1"/>
    </source>
</evidence>
<dbReference type="PANTHER" id="PTHR24305:SF166">
    <property type="entry name" value="CYTOCHROME P450 12A4, MITOCHONDRIAL-RELATED"/>
    <property type="match status" value="1"/>
</dbReference>
<evidence type="ECO:0000256" key="15">
    <source>
        <dbReference type="SAM" id="Phobius"/>
    </source>
</evidence>
<evidence type="ECO:0000256" key="2">
    <source>
        <dbReference type="ARBA" id="ARBA00004370"/>
    </source>
</evidence>
<keyword evidence="6 15" id="KW-0812">Transmembrane</keyword>
<dbReference type="GO" id="GO:0005506">
    <property type="term" value="F:iron ion binding"/>
    <property type="evidence" value="ECO:0007669"/>
    <property type="project" value="InterPro"/>
</dbReference>
<dbReference type="PRINTS" id="PR00463">
    <property type="entry name" value="EP450I"/>
</dbReference>
<evidence type="ECO:0000256" key="13">
    <source>
        <dbReference type="PIRSR" id="PIRSR602401-1"/>
    </source>
</evidence>
<dbReference type="GO" id="GO:0016020">
    <property type="term" value="C:membrane"/>
    <property type="evidence" value="ECO:0007669"/>
    <property type="project" value="UniProtKB-SubCell"/>
</dbReference>
<evidence type="ECO:0000256" key="4">
    <source>
        <dbReference type="ARBA" id="ARBA00010617"/>
    </source>
</evidence>
<dbReference type="EMBL" id="JABCKV010000091">
    <property type="protein sequence ID" value="KAG5643881.1"/>
    <property type="molecule type" value="Genomic_DNA"/>
</dbReference>
<comment type="cofactor">
    <cofactor evidence="1 13">
        <name>heme</name>
        <dbReference type="ChEBI" id="CHEBI:30413"/>
    </cofactor>
</comment>
<dbReference type="PROSITE" id="PS00086">
    <property type="entry name" value="CYTOCHROME_P450"/>
    <property type="match status" value="1"/>
</dbReference>
<dbReference type="PANTHER" id="PTHR24305">
    <property type="entry name" value="CYTOCHROME P450"/>
    <property type="match status" value="1"/>
</dbReference>
<dbReference type="GO" id="GO:0020037">
    <property type="term" value="F:heme binding"/>
    <property type="evidence" value="ECO:0007669"/>
    <property type="project" value="InterPro"/>
</dbReference>
<evidence type="ECO:0000256" key="9">
    <source>
        <dbReference type="ARBA" id="ARBA00023002"/>
    </source>
</evidence>
<keyword evidence="7 13" id="KW-0479">Metal-binding</keyword>
<keyword evidence="17" id="KW-1185">Reference proteome</keyword>
<keyword evidence="11 14" id="KW-0503">Monooxygenase</keyword>
<reference evidence="16" key="1">
    <citation type="submission" date="2020-07" db="EMBL/GenBank/DDBJ databases">
        <authorList>
            <person name="Nieuwenhuis M."/>
            <person name="Van De Peppel L.J.J."/>
        </authorList>
    </citation>
    <scope>NUCLEOTIDE SEQUENCE</scope>
    <source>
        <strain evidence="16">AP01</strain>
        <tissue evidence="16">Mycelium</tissue>
    </source>
</reference>
<keyword evidence="8 15" id="KW-1133">Transmembrane helix</keyword>
<evidence type="ECO:0000256" key="3">
    <source>
        <dbReference type="ARBA" id="ARBA00004721"/>
    </source>
</evidence>
<dbReference type="Pfam" id="PF00067">
    <property type="entry name" value="p450"/>
    <property type="match status" value="1"/>
</dbReference>
<dbReference type="GO" id="GO:0004497">
    <property type="term" value="F:monooxygenase activity"/>
    <property type="evidence" value="ECO:0007669"/>
    <property type="project" value="UniProtKB-KW"/>
</dbReference>
<dbReference type="GO" id="GO:0016705">
    <property type="term" value="F:oxidoreductase activity, acting on paired donors, with incorporation or reduction of molecular oxygen"/>
    <property type="evidence" value="ECO:0007669"/>
    <property type="project" value="InterPro"/>
</dbReference>
<evidence type="ECO:0000256" key="12">
    <source>
        <dbReference type="ARBA" id="ARBA00023136"/>
    </source>
</evidence>
<evidence type="ECO:0000256" key="7">
    <source>
        <dbReference type="ARBA" id="ARBA00022723"/>
    </source>
</evidence>
<accession>A0A9P7G678</accession>
<proteinExistence type="inferred from homology"/>
<comment type="similarity">
    <text evidence="4 14">Belongs to the cytochrome P450 family.</text>
</comment>
<gene>
    <name evidence="16" type="ORF">DXG03_009511</name>
</gene>
<evidence type="ECO:0000256" key="14">
    <source>
        <dbReference type="RuleBase" id="RU000461"/>
    </source>
</evidence>
<comment type="pathway">
    <text evidence="3">Secondary metabolite biosynthesis; terpenoid biosynthesis.</text>
</comment>
<dbReference type="Proteomes" id="UP000775547">
    <property type="component" value="Unassembled WGS sequence"/>
</dbReference>
<comment type="caution">
    <text evidence="16">The sequence shown here is derived from an EMBL/GenBank/DDBJ whole genome shotgun (WGS) entry which is preliminary data.</text>
</comment>
<feature type="transmembrane region" description="Helical" evidence="15">
    <location>
        <begin position="24"/>
        <end position="42"/>
    </location>
</feature>
<dbReference type="InterPro" id="IPR001128">
    <property type="entry name" value="Cyt_P450"/>
</dbReference>
<dbReference type="AlphaFoldDB" id="A0A9P7G678"/>
<dbReference type="SUPFAM" id="SSF48264">
    <property type="entry name" value="Cytochrome P450"/>
    <property type="match status" value="1"/>
</dbReference>